<sequence>MIILNSLKLNSINLKKQHDLITDNFINLLLNNQYTCLLLNQPLKHEKITSTYLGTENLSVHLNEFTDLASKNEVNFSQLQNMTFLVFYDIGVWRNIIQKEIPNAKFLYQKDAGNFKEIRNNSIFPYFTTKLSLVDTSWRQQVFNDRKEVKIVDPTAHQQFYACFLKKNRNRLLPLINQIQDKWEEID</sequence>
<protein>
    <submittedName>
        <fullName evidence="1">Uncharacterized protein</fullName>
    </submittedName>
</protein>
<accession>A0AB33ZS53</accession>
<gene>
    <name evidence="1" type="ORF">LJCM1025_03850</name>
</gene>
<organism evidence="1 2">
    <name type="scientific">Lactobacillus gasseri</name>
    <dbReference type="NCBI Taxonomy" id="1596"/>
    <lineage>
        <taxon>Bacteria</taxon>
        <taxon>Bacillati</taxon>
        <taxon>Bacillota</taxon>
        <taxon>Bacilli</taxon>
        <taxon>Lactobacillales</taxon>
        <taxon>Lactobacillaceae</taxon>
        <taxon>Lactobacillus</taxon>
    </lineage>
</organism>
<dbReference type="AlphaFoldDB" id="A0AB33ZS53"/>
<evidence type="ECO:0000313" key="1">
    <source>
        <dbReference type="EMBL" id="GBA95208.1"/>
    </source>
</evidence>
<evidence type="ECO:0000313" key="2">
    <source>
        <dbReference type="Proteomes" id="UP000250668"/>
    </source>
</evidence>
<dbReference type="RefSeq" id="WP_252148186.1">
    <property type="nucleotide sequence ID" value="NZ_BEXJ01000001.1"/>
</dbReference>
<dbReference type="Proteomes" id="UP000250668">
    <property type="component" value="Unassembled WGS sequence"/>
</dbReference>
<name>A0AB33ZS53_LACGS</name>
<dbReference type="Gene3D" id="3.40.190.10">
    <property type="entry name" value="Periplasmic binding protein-like II"/>
    <property type="match status" value="2"/>
</dbReference>
<comment type="caution">
    <text evidence="1">The sequence shown here is derived from an EMBL/GenBank/DDBJ whole genome shotgun (WGS) entry which is preliminary data.</text>
</comment>
<reference evidence="1 2" key="1">
    <citation type="journal article" date="2018" name="Int. J. Syst. Evol. Microbiol.">
        <title>Lactobacillus paragasseri sp. nov., a sister taxon of Lactobacillus gasseri, based on whole-genome sequence analyses.</title>
        <authorList>
            <person name="Tanizawa Y."/>
            <person name="Tada I."/>
            <person name="Kobayashi H."/>
            <person name="Endo A."/>
            <person name="Maeno S."/>
            <person name="Toyoda A."/>
            <person name="Arita M."/>
            <person name="Nakamura Y."/>
            <person name="Sakamoto M."/>
            <person name="Ohkuma M."/>
            <person name="Tohno M."/>
        </authorList>
    </citation>
    <scope>NUCLEOTIDE SEQUENCE [LARGE SCALE GENOMIC DNA]</scope>
    <source>
        <strain evidence="1 2">JCM 1025</strain>
    </source>
</reference>
<proteinExistence type="predicted"/>
<dbReference type="EMBL" id="BEXJ01000001">
    <property type="protein sequence ID" value="GBA95208.1"/>
    <property type="molecule type" value="Genomic_DNA"/>
</dbReference>